<feature type="domain" description="TonB-dependent receptor plug" evidence="14">
    <location>
        <begin position="73"/>
        <end position="179"/>
    </location>
</feature>
<evidence type="ECO:0000256" key="3">
    <source>
        <dbReference type="ARBA" id="ARBA00022448"/>
    </source>
</evidence>
<evidence type="ECO:0000256" key="4">
    <source>
        <dbReference type="ARBA" id="ARBA00022452"/>
    </source>
</evidence>
<evidence type="ECO:0000256" key="2">
    <source>
        <dbReference type="ARBA" id="ARBA00008143"/>
    </source>
</evidence>
<dbReference type="InterPro" id="IPR036942">
    <property type="entry name" value="Beta-barrel_TonB_sf"/>
</dbReference>
<dbReference type="InterPro" id="IPR039426">
    <property type="entry name" value="TonB-dep_rcpt-like"/>
</dbReference>
<reference evidence="15 16" key="1">
    <citation type="submission" date="2019-03" db="EMBL/GenBank/DDBJ databases">
        <title>Genomic Encyclopedia of Type Strains, Phase IV (KMG-IV): sequencing the most valuable type-strain genomes for metagenomic binning, comparative biology and taxonomic classification.</title>
        <authorList>
            <person name="Goeker M."/>
        </authorList>
    </citation>
    <scope>NUCLEOTIDE SEQUENCE [LARGE SCALE GENOMIC DNA]</scope>
    <source>
        <strain evidence="15 16">DSM 203</strain>
    </source>
</reference>
<evidence type="ECO:0000259" key="13">
    <source>
        <dbReference type="Pfam" id="PF00593"/>
    </source>
</evidence>
<evidence type="ECO:0000256" key="10">
    <source>
        <dbReference type="ARBA" id="ARBA00023237"/>
    </source>
</evidence>
<evidence type="ECO:0000256" key="9">
    <source>
        <dbReference type="ARBA" id="ARBA00023170"/>
    </source>
</evidence>
<dbReference type="InterPro" id="IPR037066">
    <property type="entry name" value="Plug_dom_sf"/>
</dbReference>
<dbReference type="EMBL" id="SMDC01000002">
    <property type="protein sequence ID" value="TCW38471.1"/>
    <property type="molecule type" value="Genomic_DNA"/>
</dbReference>
<dbReference type="PANTHER" id="PTHR30069:SF29">
    <property type="entry name" value="HEMOGLOBIN AND HEMOGLOBIN-HAPTOGLOBIN-BINDING PROTEIN 1-RELATED"/>
    <property type="match status" value="1"/>
</dbReference>
<evidence type="ECO:0000256" key="7">
    <source>
        <dbReference type="ARBA" id="ARBA00023077"/>
    </source>
</evidence>
<sequence length="688" mass="76281">MDSLCDVYSRRGGRSGERRSWQFGWLVGVAGLVCWGQAQGAARTEADQIAGLLDLLETETQLATRSGMNADFVPGMATILLGDEMLARGARTVWEALALVPGMSPALEVTGERQVLSRGVGHGYGSGNIKVLLDGMSMNSTLMATANPVLNMPIEQIERIEVIRGPGSSVHGEYAFAGVVNVITRTRERVLGGMAAEGGAQGVTGRWFWEDRARDLEVSVNLAGTQGDGGKAWVERDALDPLGLDGLSNAPGPANAAFRYRALLTDLRWGASFARLRLIDDANGDHFGINHFLPPDDGNLAARQRYVALQLGHRMALSETLELELRAEAIEHERDRDRLFVFPAGYLADEAVFMDQDYREQRYEAVADLHWYGLEGHALLLGLEAAHVEIDEASWAWSGLPFALEPEWLDTARSRRILSALIQDQFNLGERVMLTATLRYDDYSDVGSLVSPRLAAVWRIDASNILKLQYARAFRPPTFYELEYAPAGDLHAGEIASYELGYIFKRPTWEARLILFHSDLTRPIQFDDQGLDGFVNGPDARLQGVELEYQHRFGARFKIDANLSLVDARRRDSDEPLAGGADLLANLALLWRPHERWTAALQLRHVGPRHRAERDPRDAVDASTQLDLTLSYRQVGGGPFLHLGVKNLTDTEVWLPDQLTSYDGVGLVYPDGYPTPGRRWWLSVGYSF</sequence>
<dbReference type="GO" id="GO:0044718">
    <property type="term" value="P:siderophore transmembrane transport"/>
    <property type="evidence" value="ECO:0007669"/>
    <property type="project" value="TreeGrafter"/>
</dbReference>
<comment type="subcellular location">
    <subcellularLocation>
        <location evidence="1 11">Cell outer membrane</location>
        <topology evidence="1 11">Multi-pass membrane protein</topology>
    </subcellularLocation>
</comment>
<evidence type="ECO:0000256" key="1">
    <source>
        <dbReference type="ARBA" id="ARBA00004571"/>
    </source>
</evidence>
<dbReference type="GO" id="GO:0015344">
    <property type="term" value="F:siderophore uptake transmembrane transporter activity"/>
    <property type="evidence" value="ECO:0007669"/>
    <property type="project" value="TreeGrafter"/>
</dbReference>
<keyword evidence="9 15" id="KW-0675">Receptor</keyword>
<dbReference type="CDD" id="cd01347">
    <property type="entry name" value="ligand_gated_channel"/>
    <property type="match status" value="1"/>
</dbReference>
<dbReference type="PROSITE" id="PS52016">
    <property type="entry name" value="TONB_DEPENDENT_REC_3"/>
    <property type="match status" value="1"/>
</dbReference>
<keyword evidence="5 11" id="KW-0812">Transmembrane</keyword>
<dbReference type="AlphaFoldDB" id="A0A4R4AGV3"/>
<dbReference type="Pfam" id="PF07715">
    <property type="entry name" value="Plug"/>
    <property type="match status" value="1"/>
</dbReference>
<keyword evidence="3 11" id="KW-0813">Transport</keyword>
<keyword evidence="6" id="KW-0732">Signal</keyword>
<keyword evidence="4 11" id="KW-1134">Transmembrane beta strand</keyword>
<evidence type="ECO:0000259" key="14">
    <source>
        <dbReference type="Pfam" id="PF07715"/>
    </source>
</evidence>
<protein>
    <submittedName>
        <fullName evidence="15">Iron complex outermembrane receptor protein</fullName>
    </submittedName>
</protein>
<comment type="similarity">
    <text evidence="2">Belongs to the TonB-dependent receptor family. Hemoglobin/haptoglobin binding protein subfamily.</text>
</comment>
<dbReference type="Pfam" id="PF00593">
    <property type="entry name" value="TonB_dep_Rec_b-barrel"/>
    <property type="match status" value="1"/>
</dbReference>
<dbReference type="InterPro" id="IPR012910">
    <property type="entry name" value="Plug_dom"/>
</dbReference>
<evidence type="ECO:0000256" key="8">
    <source>
        <dbReference type="ARBA" id="ARBA00023136"/>
    </source>
</evidence>
<dbReference type="GO" id="GO:0009279">
    <property type="term" value="C:cell outer membrane"/>
    <property type="evidence" value="ECO:0007669"/>
    <property type="project" value="UniProtKB-SubCell"/>
</dbReference>
<evidence type="ECO:0000256" key="6">
    <source>
        <dbReference type="ARBA" id="ARBA00022729"/>
    </source>
</evidence>
<keyword evidence="7 12" id="KW-0798">TonB box</keyword>
<comment type="caution">
    <text evidence="15">The sequence shown here is derived from an EMBL/GenBank/DDBJ whole genome shotgun (WGS) entry which is preliminary data.</text>
</comment>
<dbReference type="Gene3D" id="2.40.170.20">
    <property type="entry name" value="TonB-dependent receptor, beta-barrel domain"/>
    <property type="match status" value="1"/>
</dbReference>
<dbReference type="Proteomes" id="UP000295247">
    <property type="component" value="Unassembled WGS sequence"/>
</dbReference>
<name>A0A4R4AGV3_MARGR</name>
<evidence type="ECO:0000256" key="11">
    <source>
        <dbReference type="PROSITE-ProRule" id="PRU01360"/>
    </source>
</evidence>
<dbReference type="Gene3D" id="2.170.130.10">
    <property type="entry name" value="TonB-dependent receptor, plug domain"/>
    <property type="match status" value="1"/>
</dbReference>
<gene>
    <name evidence="15" type="ORF">EDC29_102366</name>
</gene>
<evidence type="ECO:0000256" key="5">
    <source>
        <dbReference type="ARBA" id="ARBA00022692"/>
    </source>
</evidence>
<feature type="domain" description="TonB-dependent receptor-like beta-barrel" evidence="13">
    <location>
        <begin position="252"/>
        <end position="648"/>
    </location>
</feature>
<evidence type="ECO:0000313" key="16">
    <source>
        <dbReference type="Proteomes" id="UP000295247"/>
    </source>
</evidence>
<keyword evidence="8 11" id="KW-0472">Membrane</keyword>
<accession>A0A4R4AGV3</accession>
<proteinExistence type="inferred from homology"/>
<dbReference type="SUPFAM" id="SSF56935">
    <property type="entry name" value="Porins"/>
    <property type="match status" value="1"/>
</dbReference>
<dbReference type="PANTHER" id="PTHR30069">
    <property type="entry name" value="TONB-DEPENDENT OUTER MEMBRANE RECEPTOR"/>
    <property type="match status" value="1"/>
</dbReference>
<evidence type="ECO:0000256" key="12">
    <source>
        <dbReference type="RuleBase" id="RU003357"/>
    </source>
</evidence>
<dbReference type="InterPro" id="IPR000531">
    <property type="entry name" value="Beta-barrel_TonB"/>
</dbReference>
<evidence type="ECO:0000313" key="15">
    <source>
        <dbReference type="EMBL" id="TCW38471.1"/>
    </source>
</evidence>
<dbReference type="RefSeq" id="WP_132228820.1">
    <property type="nucleotide sequence ID" value="NZ_SMDC01000002.1"/>
</dbReference>
<keyword evidence="10 11" id="KW-0998">Cell outer membrane</keyword>
<organism evidence="15 16">
    <name type="scientific">Marichromatium gracile</name>
    <name type="common">Chromatium gracile</name>
    <dbReference type="NCBI Taxonomy" id="1048"/>
    <lineage>
        <taxon>Bacteria</taxon>
        <taxon>Pseudomonadati</taxon>
        <taxon>Pseudomonadota</taxon>
        <taxon>Gammaproteobacteria</taxon>
        <taxon>Chromatiales</taxon>
        <taxon>Chromatiaceae</taxon>
        <taxon>Marichromatium</taxon>
    </lineage>
</organism>